<feature type="transmembrane region" description="Helical" evidence="7">
    <location>
        <begin position="256"/>
        <end position="279"/>
    </location>
</feature>
<keyword evidence="10" id="KW-1185">Reference proteome</keyword>
<dbReference type="GO" id="GO:0055088">
    <property type="term" value="P:lipid homeostasis"/>
    <property type="evidence" value="ECO:0007669"/>
    <property type="project" value="TreeGrafter"/>
</dbReference>
<feature type="transmembrane region" description="Helical" evidence="7">
    <location>
        <begin position="165"/>
        <end position="188"/>
    </location>
</feature>
<dbReference type="GO" id="GO:0005783">
    <property type="term" value="C:endoplasmic reticulum"/>
    <property type="evidence" value="ECO:0007669"/>
    <property type="project" value="TreeGrafter"/>
</dbReference>
<evidence type="ECO:0000256" key="7">
    <source>
        <dbReference type="SAM" id="Phobius"/>
    </source>
</evidence>
<dbReference type="Pfam" id="PF03798">
    <property type="entry name" value="TRAM_LAG1_CLN8"/>
    <property type="match status" value="1"/>
</dbReference>
<protein>
    <submittedName>
        <fullName evidence="9">TLC domain-containing protein</fullName>
    </submittedName>
</protein>
<dbReference type="Proteomes" id="UP000813444">
    <property type="component" value="Unassembled WGS sequence"/>
</dbReference>
<evidence type="ECO:0000313" key="10">
    <source>
        <dbReference type="Proteomes" id="UP000813444"/>
    </source>
</evidence>
<dbReference type="InterPro" id="IPR006634">
    <property type="entry name" value="TLC-dom"/>
</dbReference>
<comment type="subcellular location">
    <subcellularLocation>
        <location evidence="1">Membrane</location>
        <topology evidence="1">Multi-pass membrane protein</topology>
    </subcellularLocation>
</comment>
<dbReference type="SMART" id="SM00724">
    <property type="entry name" value="TLC"/>
    <property type="match status" value="1"/>
</dbReference>
<evidence type="ECO:0000256" key="4">
    <source>
        <dbReference type="ARBA" id="ARBA00023136"/>
    </source>
</evidence>
<sequence length="321" mass="36394">MKDPFFLEPIPSLSRAVQPFADYFDLPTLPYHIHEILAAALLYGVIYYPISPILSRLVVPNHYGKLSRKSQLNWDTHVVSMVQSVLINALAIWVMIYDEERKSMDLEERVWGYTGAAGLVQSLAAGYFLWDLIVTGLHVDVFGLGTLAHAIAALIVYMLGFRPFVNYYGCIFILWELSTPFLNIHWFLDKLNMTGTRLQLYNGILLLGSFFFARLVYGTYQSVRVFGDIVQTMDRHPSQDKFESPLMLYAHDASTVPVWLGAAYLASNLTLNFLNFYWFNKMIAAIRKRFEPAAKRDTKPAAVVSASSGTSKGSTPRRRKA</sequence>
<dbReference type="PROSITE" id="PS50922">
    <property type="entry name" value="TLC"/>
    <property type="match status" value="1"/>
</dbReference>
<evidence type="ECO:0000259" key="8">
    <source>
        <dbReference type="PROSITE" id="PS50922"/>
    </source>
</evidence>
<feature type="region of interest" description="Disordered" evidence="6">
    <location>
        <begin position="295"/>
        <end position="321"/>
    </location>
</feature>
<evidence type="ECO:0000313" key="9">
    <source>
        <dbReference type="EMBL" id="KAH7326773.1"/>
    </source>
</evidence>
<keyword evidence="2 5" id="KW-0812">Transmembrane</keyword>
<name>A0A8K0T2L1_9HYPO</name>
<feature type="transmembrane region" description="Helical" evidence="7">
    <location>
        <begin position="110"/>
        <end position="130"/>
    </location>
</feature>
<evidence type="ECO:0000256" key="2">
    <source>
        <dbReference type="ARBA" id="ARBA00022692"/>
    </source>
</evidence>
<evidence type="ECO:0000256" key="5">
    <source>
        <dbReference type="PROSITE-ProRule" id="PRU00205"/>
    </source>
</evidence>
<evidence type="ECO:0000256" key="1">
    <source>
        <dbReference type="ARBA" id="ARBA00004141"/>
    </source>
</evidence>
<dbReference type="PANTHER" id="PTHR13439">
    <property type="entry name" value="CT120 PROTEIN"/>
    <property type="match status" value="1"/>
</dbReference>
<evidence type="ECO:0000256" key="3">
    <source>
        <dbReference type="ARBA" id="ARBA00022989"/>
    </source>
</evidence>
<feature type="transmembrane region" description="Helical" evidence="7">
    <location>
        <begin position="137"/>
        <end position="159"/>
    </location>
</feature>
<dbReference type="PANTHER" id="PTHR13439:SF0">
    <property type="entry name" value="TOPOISOMERASE I DAMAGE AFFECTED PROTEIN 4"/>
    <property type="match status" value="1"/>
</dbReference>
<feature type="domain" description="TLC" evidence="8">
    <location>
        <begin position="69"/>
        <end position="291"/>
    </location>
</feature>
<comment type="caution">
    <text evidence="9">The sequence shown here is derived from an EMBL/GenBank/DDBJ whole genome shotgun (WGS) entry which is preliminary data.</text>
</comment>
<organism evidence="9 10">
    <name type="scientific">Stachybotrys elegans</name>
    <dbReference type="NCBI Taxonomy" id="80388"/>
    <lineage>
        <taxon>Eukaryota</taxon>
        <taxon>Fungi</taxon>
        <taxon>Dikarya</taxon>
        <taxon>Ascomycota</taxon>
        <taxon>Pezizomycotina</taxon>
        <taxon>Sordariomycetes</taxon>
        <taxon>Hypocreomycetidae</taxon>
        <taxon>Hypocreales</taxon>
        <taxon>Stachybotryaceae</taxon>
        <taxon>Stachybotrys</taxon>
    </lineage>
</organism>
<dbReference type="GO" id="GO:0016020">
    <property type="term" value="C:membrane"/>
    <property type="evidence" value="ECO:0007669"/>
    <property type="project" value="UniProtKB-SubCell"/>
</dbReference>
<feature type="compositionally biased region" description="Polar residues" evidence="6">
    <location>
        <begin position="305"/>
        <end position="314"/>
    </location>
</feature>
<dbReference type="InterPro" id="IPR050846">
    <property type="entry name" value="TLCD"/>
</dbReference>
<feature type="transmembrane region" description="Helical" evidence="7">
    <location>
        <begin position="200"/>
        <end position="217"/>
    </location>
</feature>
<gene>
    <name evidence="9" type="ORF">B0I35DRAFT_457938</name>
</gene>
<reference evidence="9" key="1">
    <citation type="journal article" date="2021" name="Nat. Commun.">
        <title>Genetic determinants of endophytism in the Arabidopsis root mycobiome.</title>
        <authorList>
            <person name="Mesny F."/>
            <person name="Miyauchi S."/>
            <person name="Thiergart T."/>
            <person name="Pickel B."/>
            <person name="Atanasova L."/>
            <person name="Karlsson M."/>
            <person name="Huettel B."/>
            <person name="Barry K.W."/>
            <person name="Haridas S."/>
            <person name="Chen C."/>
            <person name="Bauer D."/>
            <person name="Andreopoulos W."/>
            <person name="Pangilinan J."/>
            <person name="LaButti K."/>
            <person name="Riley R."/>
            <person name="Lipzen A."/>
            <person name="Clum A."/>
            <person name="Drula E."/>
            <person name="Henrissat B."/>
            <person name="Kohler A."/>
            <person name="Grigoriev I.V."/>
            <person name="Martin F.M."/>
            <person name="Hacquard S."/>
        </authorList>
    </citation>
    <scope>NUCLEOTIDE SEQUENCE</scope>
    <source>
        <strain evidence="9">MPI-CAGE-CH-0235</strain>
    </source>
</reference>
<keyword evidence="3 7" id="KW-1133">Transmembrane helix</keyword>
<keyword evidence="4 5" id="KW-0472">Membrane</keyword>
<feature type="transmembrane region" description="Helical" evidence="7">
    <location>
        <begin position="78"/>
        <end position="98"/>
    </location>
</feature>
<dbReference type="OrthoDB" id="10266980at2759"/>
<evidence type="ECO:0000256" key="6">
    <source>
        <dbReference type="SAM" id="MobiDB-lite"/>
    </source>
</evidence>
<proteinExistence type="predicted"/>
<feature type="transmembrane region" description="Helical" evidence="7">
    <location>
        <begin position="36"/>
        <end position="58"/>
    </location>
</feature>
<dbReference type="EMBL" id="JAGPNK010000002">
    <property type="protein sequence ID" value="KAH7326773.1"/>
    <property type="molecule type" value="Genomic_DNA"/>
</dbReference>
<accession>A0A8K0T2L1</accession>
<dbReference type="AlphaFoldDB" id="A0A8K0T2L1"/>